<evidence type="ECO:0000313" key="10">
    <source>
        <dbReference type="EMBL" id="TXG91969.1"/>
    </source>
</evidence>
<dbReference type="GO" id="GO:0005737">
    <property type="term" value="C:cytoplasm"/>
    <property type="evidence" value="ECO:0007669"/>
    <property type="project" value="UniProtKB-SubCell"/>
</dbReference>
<evidence type="ECO:0000256" key="8">
    <source>
        <dbReference type="SAM" id="MobiDB-lite"/>
    </source>
</evidence>
<dbReference type="NCBIfam" id="NF003993">
    <property type="entry name" value="PRK05472.2-2"/>
    <property type="match status" value="1"/>
</dbReference>
<evidence type="ECO:0000259" key="9">
    <source>
        <dbReference type="SMART" id="SM00881"/>
    </source>
</evidence>
<comment type="subcellular location">
    <subcellularLocation>
        <location evidence="7">Cytoplasm</location>
    </subcellularLocation>
</comment>
<reference evidence="10 11" key="1">
    <citation type="submission" date="2018-07" db="EMBL/GenBank/DDBJ databases">
        <title>Genome sequence of Rhodococcus rhodnii ATCC 35071 from Rhodnius prolixus.</title>
        <authorList>
            <person name="Patel V."/>
            <person name="Vogel K.J."/>
        </authorList>
    </citation>
    <scope>NUCLEOTIDE SEQUENCE [LARGE SCALE GENOMIC DNA]</scope>
    <source>
        <strain evidence="10 11">ATCC 35071</strain>
    </source>
</reference>
<dbReference type="NCBIfam" id="NF003994">
    <property type="entry name" value="PRK05472.2-3"/>
    <property type="match status" value="1"/>
</dbReference>
<evidence type="ECO:0000313" key="11">
    <source>
        <dbReference type="Proteomes" id="UP000471120"/>
    </source>
</evidence>
<protein>
    <recommendedName>
        <fullName evidence="7">Redox-sensing transcriptional repressor Rex</fullName>
    </recommendedName>
</protein>
<dbReference type="Gene3D" id="1.10.10.10">
    <property type="entry name" value="Winged helix-like DNA-binding domain superfamily/Winged helix DNA-binding domain"/>
    <property type="match status" value="1"/>
</dbReference>
<comment type="function">
    <text evidence="7">Modulates transcription in response to changes in cellular NADH/NAD(+) redox state.</text>
</comment>
<feature type="region of interest" description="Disordered" evidence="8">
    <location>
        <begin position="1"/>
        <end position="31"/>
    </location>
</feature>
<keyword evidence="6 7" id="KW-0804">Transcription</keyword>
<sequence length="280" mass="28538">MTQQHRTRGTTPAVAAASGDRSSGDQTQRDIPQATVTRLASYLRVLEAMADSGIAIVSSGELADASGVGSAKLRKDLSFLGPNGVRGVGYDVRRLRARIESALGLERGHRVVIVGAGNLGRALAGYGGFAGRGFPVVGLFDTDPALVGTAVGAVTVRHLDVLAASCAEFEATIGVVATPDSAAQIVCDALVAAGLRRIMSFSPVQVEVPGGVELRVVDLAAELQVLSFHGIRNGHHEDGAATASSLDDAGTAPASSSRVRFPGPAVSPSPVSRNGSVIAP</sequence>
<dbReference type="GO" id="GO:0045892">
    <property type="term" value="P:negative regulation of DNA-templated transcription"/>
    <property type="evidence" value="ECO:0007669"/>
    <property type="project" value="InterPro"/>
</dbReference>
<dbReference type="InterPro" id="IPR036390">
    <property type="entry name" value="WH_DNA-bd_sf"/>
</dbReference>
<keyword evidence="3 7" id="KW-0805">Transcription regulation</keyword>
<name>A0A6P2CGU6_9NOCA</name>
<dbReference type="Proteomes" id="UP000471120">
    <property type="component" value="Unassembled WGS sequence"/>
</dbReference>
<evidence type="ECO:0000256" key="5">
    <source>
        <dbReference type="ARBA" id="ARBA00023125"/>
    </source>
</evidence>
<keyword evidence="2 7" id="KW-0678">Repressor</keyword>
<evidence type="ECO:0000256" key="3">
    <source>
        <dbReference type="ARBA" id="ARBA00023015"/>
    </source>
</evidence>
<dbReference type="Pfam" id="PF02629">
    <property type="entry name" value="CoA_binding"/>
    <property type="match status" value="1"/>
</dbReference>
<feature type="domain" description="CoA-binding" evidence="9">
    <location>
        <begin position="104"/>
        <end position="205"/>
    </location>
</feature>
<dbReference type="SUPFAM" id="SSF46785">
    <property type="entry name" value="Winged helix' DNA-binding domain"/>
    <property type="match status" value="1"/>
</dbReference>
<dbReference type="AlphaFoldDB" id="A0A6P2CGU6"/>
<dbReference type="GO" id="GO:0003700">
    <property type="term" value="F:DNA-binding transcription factor activity"/>
    <property type="evidence" value="ECO:0007669"/>
    <property type="project" value="UniProtKB-UniRule"/>
</dbReference>
<feature type="binding site" evidence="7">
    <location>
        <begin position="115"/>
        <end position="120"/>
    </location>
    <ligand>
        <name>NAD(+)</name>
        <dbReference type="ChEBI" id="CHEBI:57540"/>
    </ligand>
</feature>
<dbReference type="Pfam" id="PF06971">
    <property type="entry name" value="Put_DNA-bind_N"/>
    <property type="match status" value="1"/>
</dbReference>
<feature type="DNA-binding region" description="H-T-H motif" evidence="7">
    <location>
        <begin position="41"/>
        <end position="80"/>
    </location>
</feature>
<feature type="compositionally biased region" description="Polar residues" evidence="8">
    <location>
        <begin position="269"/>
        <end position="280"/>
    </location>
</feature>
<keyword evidence="1 7" id="KW-0963">Cytoplasm</keyword>
<dbReference type="NCBIfam" id="NF003995">
    <property type="entry name" value="PRK05472.2-4"/>
    <property type="match status" value="1"/>
</dbReference>
<evidence type="ECO:0000256" key="1">
    <source>
        <dbReference type="ARBA" id="ARBA00022490"/>
    </source>
</evidence>
<dbReference type="InterPro" id="IPR003781">
    <property type="entry name" value="CoA-bd"/>
</dbReference>
<dbReference type="InterPro" id="IPR036291">
    <property type="entry name" value="NAD(P)-bd_dom_sf"/>
</dbReference>
<evidence type="ECO:0000256" key="4">
    <source>
        <dbReference type="ARBA" id="ARBA00023027"/>
    </source>
</evidence>
<organism evidence="10 11">
    <name type="scientific">Rhodococcus rhodnii</name>
    <dbReference type="NCBI Taxonomy" id="38312"/>
    <lineage>
        <taxon>Bacteria</taxon>
        <taxon>Bacillati</taxon>
        <taxon>Actinomycetota</taxon>
        <taxon>Actinomycetes</taxon>
        <taxon>Mycobacteriales</taxon>
        <taxon>Nocardiaceae</taxon>
        <taxon>Rhodococcus</taxon>
    </lineage>
</organism>
<dbReference type="InterPro" id="IPR009718">
    <property type="entry name" value="Rex_DNA-bd_C_dom"/>
</dbReference>
<dbReference type="InterPro" id="IPR022876">
    <property type="entry name" value="Tscrpt_rep_Rex"/>
</dbReference>
<evidence type="ECO:0000256" key="7">
    <source>
        <dbReference type="HAMAP-Rule" id="MF_01131"/>
    </source>
</evidence>
<comment type="subunit">
    <text evidence="7">Homodimer.</text>
</comment>
<dbReference type="PANTHER" id="PTHR35786:SF1">
    <property type="entry name" value="REDOX-SENSING TRANSCRIPTIONAL REPRESSOR REX 1"/>
    <property type="match status" value="1"/>
</dbReference>
<dbReference type="Gene3D" id="3.40.50.720">
    <property type="entry name" value="NAD(P)-binding Rossmann-like Domain"/>
    <property type="match status" value="1"/>
</dbReference>
<dbReference type="InterPro" id="IPR058236">
    <property type="entry name" value="Rex_actinobacterial-type"/>
</dbReference>
<dbReference type="GO" id="GO:0003677">
    <property type="term" value="F:DNA binding"/>
    <property type="evidence" value="ECO:0007669"/>
    <property type="project" value="UniProtKB-UniRule"/>
</dbReference>
<proteinExistence type="inferred from homology"/>
<dbReference type="RefSeq" id="WP_143153652.1">
    <property type="nucleotide sequence ID" value="NZ_QRCM01000001.1"/>
</dbReference>
<dbReference type="SMART" id="SM00881">
    <property type="entry name" value="CoA_binding"/>
    <property type="match status" value="1"/>
</dbReference>
<dbReference type="HAMAP" id="MF_01131">
    <property type="entry name" value="Rex"/>
    <property type="match status" value="1"/>
</dbReference>
<feature type="region of interest" description="Disordered" evidence="8">
    <location>
        <begin position="239"/>
        <end position="280"/>
    </location>
</feature>
<dbReference type="InterPro" id="IPR036388">
    <property type="entry name" value="WH-like_DNA-bd_sf"/>
</dbReference>
<dbReference type="NCBIfam" id="NF003996">
    <property type="entry name" value="PRK05472.2-5"/>
    <property type="match status" value="1"/>
</dbReference>
<keyword evidence="4 7" id="KW-0520">NAD</keyword>
<keyword evidence="5 7" id="KW-0238">DNA-binding</keyword>
<evidence type="ECO:0000256" key="2">
    <source>
        <dbReference type="ARBA" id="ARBA00022491"/>
    </source>
</evidence>
<feature type="compositionally biased region" description="Polar residues" evidence="8">
    <location>
        <begin position="20"/>
        <end position="31"/>
    </location>
</feature>
<comment type="caution">
    <text evidence="10">The sequence shown here is derived from an EMBL/GenBank/DDBJ whole genome shotgun (WGS) entry which is preliminary data.</text>
</comment>
<accession>A0A6P2CGU6</accession>
<dbReference type="SUPFAM" id="SSF51735">
    <property type="entry name" value="NAD(P)-binding Rossmann-fold domains"/>
    <property type="match status" value="1"/>
</dbReference>
<dbReference type="EMBL" id="QRCM01000001">
    <property type="protein sequence ID" value="TXG91969.1"/>
    <property type="molecule type" value="Genomic_DNA"/>
</dbReference>
<dbReference type="GO" id="GO:0051775">
    <property type="term" value="P:response to redox state"/>
    <property type="evidence" value="ECO:0007669"/>
    <property type="project" value="InterPro"/>
</dbReference>
<gene>
    <name evidence="7" type="primary">rex</name>
    <name evidence="10" type="ORF">DW322_19555</name>
</gene>
<comment type="similarity">
    <text evidence="7">Belongs to the transcriptional regulatory Rex family.</text>
</comment>
<evidence type="ECO:0000256" key="6">
    <source>
        <dbReference type="ARBA" id="ARBA00023163"/>
    </source>
</evidence>
<dbReference type="PANTHER" id="PTHR35786">
    <property type="entry name" value="REDOX-SENSING TRANSCRIPTIONAL REPRESSOR REX"/>
    <property type="match status" value="1"/>
</dbReference>
<dbReference type="NCBIfam" id="NF003992">
    <property type="entry name" value="PRK05472.2-1"/>
    <property type="match status" value="1"/>
</dbReference>